<sequence length="301" mass="32687">MSAITRPAAPCPGGTIATAAPSPDNPSALPTGCLRLSLQPELNTRRTDPPPELRCMAQVASNPRHYAQQNAPHGTKRAADTSLASEQRLSKRFDLLNLVDNNGTRLYIPVPGSTDAALPRTSQSPTSYGDPIAFVASRRKQPRRPRLAGAGEEEATGMQVEDTPHRVYISDLSAELSDIESDEDNPIFLSDIEKHLSRIPKHVLLGPEPKPTDKNQLVLYNVPASLTVPEAQDNVRKAIVEARQRIRDKQVNPVTEPVNVDLARNNYYSTTPTTGDDRIMDAIPQPTAPPADGDGDAMDID</sequence>
<accession>A0AAD4I7H5</accession>
<protein>
    <submittedName>
        <fullName evidence="2">Uncharacterized protein</fullName>
    </submittedName>
</protein>
<dbReference type="EMBL" id="JAANER010000006">
    <property type="protein sequence ID" value="KAG9188697.1"/>
    <property type="molecule type" value="Genomic_DNA"/>
</dbReference>
<dbReference type="InterPro" id="IPR046591">
    <property type="entry name" value="DUF6649"/>
</dbReference>
<gene>
    <name evidence="2" type="ORF">G6011_07402</name>
</gene>
<dbReference type="Proteomes" id="UP001199106">
    <property type="component" value="Unassembled WGS sequence"/>
</dbReference>
<evidence type="ECO:0000313" key="2">
    <source>
        <dbReference type="EMBL" id="KAG9188697.1"/>
    </source>
</evidence>
<reference evidence="2" key="1">
    <citation type="submission" date="2021-07" db="EMBL/GenBank/DDBJ databases">
        <title>Genome Resource of American Ginseng Black Spot Pathogen Alternaria panax.</title>
        <authorList>
            <person name="Qiu C."/>
            <person name="Wang W."/>
            <person name="Liu Z."/>
        </authorList>
    </citation>
    <scope>NUCLEOTIDE SEQUENCE</scope>
    <source>
        <strain evidence="2">BNCC115425</strain>
    </source>
</reference>
<feature type="region of interest" description="Disordered" evidence="1">
    <location>
        <begin position="138"/>
        <end position="159"/>
    </location>
</feature>
<proteinExistence type="predicted"/>
<feature type="region of interest" description="Disordered" evidence="1">
    <location>
        <begin position="1"/>
        <end position="32"/>
    </location>
</feature>
<evidence type="ECO:0000256" key="1">
    <source>
        <dbReference type="SAM" id="MobiDB-lite"/>
    </source>
</evidence>
<organism evidence="2 3">
    <name type="scientific">Alternaria panax</name>
    <dbReference type="NCBI Taxonomy" id="48097"/>
    <lineage>
        <taxon>Eukaryota</taxon>
        <taxon>Fungi</taxon>
        <taxon>Dikarya</taxon>
        <taxon>Ascomycota</taxon>
        <taxon>Pezizomycotina</taxon>
        <taxon>Dothideomycetes</taxon>
        <taxon>Pleosporomycetidae</taxon>
        <taxon>Pleosporales</taxon>
        <taxon>Pleosporineae</taxon>
        <taxon>Pleosporaceae</taxon>
        <taxon>Alternaria</taxon>
        <taxon>Alternaria sect. Panax</taxon>
    </lineage>
</organism>
<feature type="region of interest" description="Disordered" evidence="1">
    <location>
        <begin position="271"/>
        <end position="301"/>
    </location>
</feature>
<comment type="caution">
    <text evidence="2">The sequence shown here is derived from an EMBL/GenBank/DDBJ whole genome shotgun (WGS) entry which is preliminary data.</text>
</comment>
<name>A0AAD4I7H5_9PLEO</name>
<dbReference type="Pfam" id="PF20354">
    <property type="entry name" value="DUF6649"/>
    <property type="match status" value="1"/>
</dbReference>
<dbReference type="AlphaFoldDB" id="A0AAD4I7H5"/>
<evidence type="ECO:0000313" key="3">
    <source>
        <dbReference type="Proteomes" id="UP001199106"/>
    </source>
</evidence>
<keyword evidence="3" id="KW-1185">Reference proteome</keyword>